<feature type="region of interest" description="Disordered" evidence="1">
    <location>
        <begin position="802"/>
        <end position="824"/>
    </location>
</feature>
<dbReference type="EMBL" id="CM015724">
    <property type="protein sequence ID" value="KAF3697481.1"/>
    <property type="molecule type" value="Genomic_DNA"/>
</dbReference>
<keyword evidence="4" id="KW-1185">Reference proteome</keyword>
<feature type="compositionally biased region" description="Pro residues" evidence="1">
    <location>
        <begin position="809"/>
        <end position="820"/>
    </location>
</feature>
<dbReference type="GO" id="GO:0045892">
    <property type="term" value="P:negative regulation of DNA-templated transcription"/>
    <property type="evidence" value="ECO:0007669"/>
    <property type="project" value="TreeGrafter"/>
</dbReference>
<feature type="region of interest" description="Disordered" evidence="1">
    <location>
        <begin position="620"/>
        <end position="653"/>
    </location>
</feature>
<feature type="region of interest" description="Disordered" evidence="1">
    <location>
        <begin position="1061"/>
        <end position="1088"/>
    </location>
</feature>
<dbReference type="InterPro" id="IPR052675">
    <property type="entry name" value="ZnF_transloc-Spindlin_int"/>
</dbReference>
<feature type="region of interest" description="Disordered" evidence="1">
    <location>
        <begin position="1170"/>
        <end position="1228"/>
    </location>
</feature>
<reference evidence="3 4" key="1">
    <citation type="submission" date="2019-02" db="EMBL/GenBank/DDBJ databases">
        <title>Opniocepnalus argus genome.</title>
        <authorList>
            <person name="Zhou C."/>
            <person name="Xiao S."/>
        </authorList>
    </citation>
    <scope>NUCLEOTIDE SEQUENCE [LARGE SCALE GENOMIC DNA]</scope>
    <source>
        <strain evidence="3">OARG1902GOOAL</strain>
        <tissue evidence="3">Muscle</tissue>
    </source>
</reference>
<feature type="compositionally biased region" description="Polar residues" evidence="1">
    <location>
        <begin position="1203"/>
        <end position="1224"/>
    </location>
</feature>
<dbReference type="Proteomes" id="UP000503349">
    <property type="component" value="Chromosome 13"/>
</dbReference>
<feature type="compositionally biased region" description="Pro residues" evidence="1">
    <location>
        <begin position="1192"/>
        <end position="1202"/>
    </location>
</feature>
<name>A0A6G1Q4D5_CHAAH</name>
<evidence type="ECO:0000313" key="4">
    <source>
        <dbReference type="Proteomes" id="UP000503349"/>
    </source>
</evidence>
<reference evidence="4" key="2">
    <citation type="submission" date="2019-02" db="EMBL/GenBank/DDBJ databases">
        <title>Opniocepnalus argus Var Kimnra genome.</title>
        <authorList>
            <person name="Zhou C."/>
            <person name="Xiao S."/>
        </authorList>
    </citation>
    <scope>NUCLEOTIDE SEQUENCE [LARGE SCALE GENOMIC DNA]</scope>
</reference>
<feature type="compositionally biased region" description="Low complexity" evidence="1">
    <location>
        <begin position="961"/>
        <end position="970"/>
    </location>
</feature>
<organism evidence="3 4">
    <name type="scientific">Channa argus</name>
    <name type="common">Northern snakehead</name>
    <name type="synonym">Ophicephalus argus</name>
    <dbReference type="NCBI Taxonomy" id="215402"/>
    <lineage>
        <taxon>Eukaryota</taxon>
        <taxon>Metazoa</taxon>
        <taxon>Chordata</taxon>
        <taxon>Craniata</taxon>
        <taxon>Vertebrata</taxon>
        <taxon>Euteleostomi</taxon>
        <taxon>Actinopterygii</taxon>
        <taxon>Neopterygii</taxon>
        <taxon>Teleostei</taxon>
        <taxon>Neoteleostei</taxon>
        <taxon>Acanthomorphata</taxon>
        <taxon>Anabantaria</taxon>
        <taxon>Anabantiformes</taxon>
        <taxon>Channoidei</taxon>
        <taxon>Channidae</taxon>
        <taxon>Channa</taxon>
    </lineage>
</organism>
<evidence type="ECO:0000256" key="1">
    <source>
        <dbReference type="SAM" id="MobiDB-lite"/>
    </source>
</evidence>
<feature type="region of interest" description="Disordered" evidence="1">
    <location>
        <begin position="246"/>
        <end position="295"/>
    </location>
</feature>
<feature type="compositionally biased region" description="Polar residues" evidence="1">
    <location>
        <begin position="635"/>
        <end position="653"/>
    </location>
</feature>
<dbReference type="Pfam" id="PF18658">
    <property type="entry name" value="zf-C2H2_12"/>
    <property type="match status" value="1"/>
</dbReference>
<feature type="compositionally biased region" description="Basic and acidic residues" evidence="1">
    <location>
        <begin position="285"/>
        <end position="295"/>
    </location>
</feature>
<accession>A0A6G1Q4D5</accession>
<evidence type="ECO:0000259" key="2">
    <source>
        <dbReference type="Pfam" id="PF18658"/>
    </source>
</evidence>
<evidence type="ECO:0000313" key="3">
    <source>
        <dbReference type="EMBL" id="KAF3697481.1"/>
    </source>
</evidence>
<feature type="compositionally biased region" description="Polar residues" evidence="1">
    <location>
        <begin position="1178"/>
        <end position="1188"/>
    </location>
</feature>
<feature type="region of interest" description="Disordered" evidence="1">
    <location>
        <begin position="1"/>
        <end position="22"/>
    </location>
</feature>
<dbReference type="InterPro" id="IPR040647">
    <property type="entry name" value="SPIN-DOC_Znf-C2H2"/>
</dbReference>
<sequence length="1460" mass="160957">MPTAKGKGGSTSHRYRPASEYDDATLAQKRAYWRTKKREQRARVSKRIRKPQDCLGERLRHINAPAVVSSTVSEPFAVTSFQTKDESHKTANVSLAAQSRNTVEERSMEVSERQREKWVQTVELNKVLPQLPATCSITARADGGNTVTVKCLTARGAVNSPVTSPTSSGTQMDTSLSVPAVRVTRLTNGSSAKTTPQPCVSMQGPSFPKMQHKAQVAVRIQPKLLPTSVTTGMSLVSSPCDPVSIRAEGKPANTPPQSRTKSALVTTQGAKGVDKAQPSLESEEEKAAKRREQWRIKKREQRAKLAAQIAKARERTQGVEIAAQRQTTQKAGLLGNTGLQHLSSHSIFRGTAQKQCPARVKTLFISAKRENDKLQGRVASLAAVNLQAIQVKVQKPHGNRRAQTAITSDVISVKKTGDAHRKLPSHAHLANLTRGSARCKTPRQRFIESQKILTNQRNIRFKSPLYSGLGTRNIPKIDPNDTPEQVIAKRREYWRIKKREQRAKLSMEVKARLKEKDSLMRRVKRYQKILEDMRKARALSQPAGSTLTNASETIGGFIGEDGTVTINIPQAPTDHNTAAHEYDEENHTVANNTSIIQSQHNQPNTKRLCPAQVKVSFPLSGQLANKPPRPRSQHESTTVCNSHSSSIQSGGQLKLTHPQTSLNAISGASTAGSNLGGCVMKLAVSSTTPSLSALSVDPELREEERMAKKREYWRIKKREQRAARAVRLKQGVLHARASAALLRRKAQKQVALISLPLSRRLSNHPGNVQPLCNNSGPTTPHTNEIKQESEAVPAVDLNSHPEQAICPDIKPPTSPPPPVAQPESDITLSAESQATTLLAVASMKKLLEESLSTVAGGKCEQADFKIETKEETLEEEIKPNLPQLFFEKDEVAPIAADLTLQIKSWQPDTDALLHTASLSPHLKDSSHVSETLPRLPATSEVVLHPTREHSSQTASNFIVNPCSGSSDGPSSCRMQRIQTKRASQPNCCSEPPKLHHPSIDQLHPQQQHCRPQFQPQVQNQNSTLPSASARYFNVMTEQCGLTSLQRKREYWKLMKRQQRARLKARQKETPGEGNSLLSSRGTQARGPKGLSFPAKLALQLKPPVVSLTPLPSISTVLVTGPSTCNADQSPDTLQVTLPITSVSSSLRTEQNNMSTGPPKVVSQCLGIPEGEQEAMPGSQKSMSSSTDVDSAPSPPTLKPPDNPLSSINFQPIEPPSQSSDSTQGPLMIPCAQLQSPTPMIPPPAKLATISTMVPPKPIPGEVEEDFLRRKREYWRIKKKEQRARKAIRDKGITPRRVSNTWRPILPAEDLQTQESKHWVTSTESDHQMSISVDSDPGSFPYSNYTAPLEDEAEVLFVDYENNDGEDGPASETLWRTHYLMDYDPLNQLLVCMVCGDLQYSHSLEGVRAHIDEAHPETLTLEPGERQRILEAWDEQVSQRERFFTSQLQQHSGSLEEAHRS</sequence>
<proteinExistence type="predicted"/>
<feature type="domain" description="SPIN-DOC-like zinc-finger" evidence="2">
    <location>
        <begin position="1374"/>
        <end position="1434"/>
    </location>
</feature>
<feature type="region of interest" description="Disordered" evidence="1">
    <location>
        <begin position="945"/>
        <end position="970"/>
    </location>
</feature>
<dbReference type="PANTHER" id="PTHR34589">
    <property type="entry name" value="SIMILAR TO RIKEN CDNA 2700081O15"/>
    <property type="match status" value="1"/>
</dbReference>
<gene>
    <name evidence="3" type="ORF">EXN66_Car013161</name>
</gene>
<protein>
    <recommendedName>
        <fullName evidence="2">SPIN-DOC-like zinc-finger domain-containing protein</fullName>
    </recommendedName>
</protein>
<feature type="compositionally biased region" description="Polar residues" evidence="1">
    <location>
        <begin position="255"/>
        <end position="269"/>
    </location>
</feature>
<dbReference type="PANTHER" id="PTHR34589:SF2">
    <property type="entry name" value="ZINC FINGER TRANSLOCATION-ASSOCIATED PROTEIN"/>
    <property type="match status" value="1"/>
</dbReference>